<feature type="region of interest" description="Disordered" evidence="6">
    <location>
        <begin position="517"/>
        <end position="544"/>
    </location>
</feature>
<feature type="transmembrane region" description="Helical" evidence="7">
    <location>
        <begin position="387"/>
        <end position="405"/>
    </location>
</feature>
<comment type="subcellular location">
    <subcellularLocation>
        <location evidence="1">Membrane</location>
        <topology evidence="1">Multi-pass membrane protein</topology>
    </subcellularLocation>
</comment>
<evidence type="ECO:0000256" key="7">
    <source>
        <dbReference type="SAM" id="Phobius"/>
    </source>
</evidence>
<feature type="transmembrane region" description="Helical" evidence="7">
    <location>
        <begin position="354"/>
        <end position="375"/>
    </location>
</feature>
<dbReference type="SUPFAM" id="SSF103473">
    <property type="entry name" value="MFS general substrate transporter"/>
    <property type="match status" value="1"/>
</dbReference>
<dbReference type="EMBL" id="BEYU01000015">
    <property type="protein sequence ID" value="GBG25757.1"/>
    <property type="molecule type" value="Genomic_DNA"/>
</dbReference>
<evidence type="ECO:0000256" key="1">
    <source>
        <dbReference type="ARBA" id="ARBA00004141"/>
    </source>
</evidence>
<keyword evidence="10" id="KW-1185">Reference proteome</keyword>
<feature type="compositionally biased region" description="Basic and acidic residues" evidence="6">
    <location>
        <begin position="525"/>
        <end position="544"/>
    </location>
</feature>
<dbReference type="GO" id="GO:0016020">
    <property type="term" value="C:membrane"/>
    <property type="evidence" value="ECO:0007669"/>
    <property type="project" value="UniProtKB-SubCell"/>
</dbReference>
<dbReference type="PROSITE" id="PS50850">
    <property type="entry name" value="MFS"/>
    <property type="match status" value="1"/>
</dbReference>
<feature type="region of interest" description="Disordered" evidence="6">
    <location>
        <begin position="1"/>
        <end position="22"/>
    </location>
</feature>
<evidence type="ECO:0000256" key="4">
    <source>
        <dbReference type="ARBA" id="ARBA00022989"/>
    </source>
</evidence>
<feature type="transmembrane region" description="Helical" evidence="7">
    <location>
        <begin position="87"/>
        <end position="108"/>
    </location>
</feature>
<comment type="caution">
    <text evidence="9">The sequence shown here is derived from an EMBL/GenBank/DDBJ whole genome shotgun (WGS) entry which is preliminary data.</text>
</comment>
<feature type="transmembrane region" description="Helical" evidence="7">
    <location>
        <begin position="473"/>
        <end position="492"/>
    </location>
</feature>
<evidence type="ECO:0000256" key="2">
    <source>
        <dbReference type="ARBA" id="ARBA00022448"/>
    </source>
</evidence>
<keyword evidence="4 7" id="KW-1133">Transmembrane helix</keyword>
<dbReference type="InterPro" id="IPR020846">
    <property type="entry name" value="MFS_dom"/>
</dbReference>
<proteinExistence type="predicted"/>
<evidence type="ECO:0000256" key="6">
    <source>
        <dbReference type="SAM" id="MobiDB-lite"/>
    </source>
</evidence>
<dbReference type="AlphaFoldDB" id="A0A2R5G3Z8"/>
<dbReference type="InParanoid" id="A0A2R5G3Z8"/>
<evidence type="ECO:0000256" key="3">
    <source>
        <dbReference type="ARBA" id="ARBA00022692"/>
    </source>
</evidence>
<feature type="transmembrane region" description="Helical" evidence="7">
    <location>
        <begin position="208"/>
        <end position="228"/>
    </location>
</feature>
<feature type="transmembrane region" description="Helical" evidence="7">
    <location>
        <begin position="443"/>
        <end position="461"/>
    </location>
</feature>
<keyword evidence="5 7" id="KW-0472">Membrane</keyword>
<reference evidence="9 10" key="1">
    <citation type="submission" date="2017-12" db="EMBL/GenBank/DDBJ databases">
        <title>Sequencing, de novo assembly and annotation of complete genome of a new Thraustochytrid species, strain FCC1311.</title>
        <authorList>
            <person name="Sedici K."/>
            <person name="Godart F."/>
            <person name="Aiese Cigliano R."/>
            <person name="Sanseverino W."/>
            <person name="Barakat M."/>
            <person name="Ortet P."/>
            <person name="Marechal E."/>
            <person name="Cagnac O."/>
            <person name="Amato A."/>
        </authorList>
    </citation>
    <scope>NUCLEOTIDE SEQUENCE [LARGE SCALE GENOMIC DNA]</scope>
</reference>
<dbReference type="Gene3D" id="1.20.1250.20">
    <property type="entry name" value="MFS general substrate transporter like domains"/>
    <property type="match status" value="1"/>
</dbReference>
<evidence type="ECO:0000256" key="5">
    <source>
        <dbReference type="ARBA" id="ARBA00023136"/>
    </source>
</evidence>
<dbReference type="OrthoDB" id="4139357at2759"/>
<dbReference type="PANTHER" id="PTHR23511:SF5">
    <property type="entry name" value="MAJOR FACILITATOR-TYPE TRANSPORTER HXNZ-RELATED"/>
    <property type="match status" value="1"/>
</dbReference>
<keyword evidence="3 7" id="KW-0812">Transmembrane</keyword>
<feature type="transmembrane region" description="Helical" evidence="7">
    <location>
        <begin position="51"/>
        <end position="75"/>
    </location>
</feature>
<dbReference type="Proteomes" id="UP000241890">
    <property type="component" value="Unassembled WGS sequence"/>
</dbReference>
<feature type="transmembrane region" description="Helical" evidence="7">
    <location>
        <begin position="115"/>
        <end position="134"/>
    </location>
</feature>
<dbReference type="InterPro" id="IPR005828">
    <property type="entry name" value="MFS_sugar_transport-like"/>
</dbReference>
<dbReference type="GO" id="GO:0022857">
    <property type="term" value="F:transmembrane transporter activity"/>
    <property type="evidence" value="ECO:0007669"/>
    <property type="project" value="InterPro"/>
</dbReference>
<organism evidence="9 10">
    <name type="scientific">Hondaea fermentalgiana</name>
    <dbReference type="NCBI Taxonomy" id="2315210"/>
    <lineage>
        <taxon>Eukaryota</taxon>
        <taxon>Sar</taxon>
        <taxon>Stramenopiles</taxon>
        <taxon>Bigyra</taxon>
        <taxon>Labyrinthulomycetes</taxon>
        <taxon>Thraustochytrida</taxon>
        <taxon>Thraustochytriidae</taxon>
        <taxon>Hondaea</taxon>
    </lineage>
</organism>
<gene>
    <name evidence="9" type="ORF">FCC1311_019762</name>
</gene>
<evidence type="ECO:0000313" key="9">
    <source>
        <dbReference type="EMBL" id="GBG25757.1"/>
    </source>
</evidence>
<feature type="transmembrane region" description="Helical" evidence="7">
    <location>
        <begin position="140"/>
        <end position="161"/>
    </location>
</feature>
<name>A0A2R5G3Z8_9STRA</name>
<evidence type="ECO:0000259" key="8">
    <source>
        <dbReference type="PROSITE" id="PS50850"/>
    </source>
</evidence>
<dbReference type="PANTHER" id="PTHR23511">
    <property type="entry name" value="SYNAPTIC VESICLE GLYCOPROTEIN 2"/>
    <property type="match status" value="1"/>
</dbReference>
<dbReference type="InterPro" id="IPR036259">
    <property type="entry name" value="MFS_trans_sf"/>
</dbReference>
<feature type="transmembrane region" description="Helical" evidence="7">
    <location>
        <begin position="296"/>
        <end position="317"/>
    </location>
</feature>
<evidence type="ECO:0000313" key="10">
    <source>
        <dbReference type="Proteomes" id="UP000241890"/>
    </source>
</evidence>
<keyword evidence="2" id="KW-0813">Transport</keyword>
<accession>A0A2R5G3Z8</accession>
<feature type="transmembrane region" description="Helical" evidence="7">
    <location>
        <begin position="173"/>
        <end position="196"/>
    </location>
</feature>
<sequence length="544" mass="59472">MELTRTNGAPRDGPRASQRDELDELDDEHRVFDMDEAMTIIGFGPFQYQGIAVAGLLLSVDAMEMMLLSFLGPSVRCEFGISKEEEALLTTVVFIGAMLGAYVCGVLADRFGRRYCLKWLSTLTFILGFASAFAPDFSSLVVIRGVMGICLGGSSVGFSYLLELLPTKSRGRWGILIELFWTLGTMLEAGLAWIIFDTQQSPGAWRTLLIASSVPVLIAALCFLCNAVPQSPRFLATNGQVDAAYQVLCRAARRNGKTLPANGSLRDSHGSDSGHGGMGNPLQVFKILRVLFSRTFRVLTLFLWFIWFTNAFSYYGLVLMTTSLAVEHDTTTNSDEVELYCDPVTQSPFETSNAFVSVFVATAAELPGVLFAAYVVDTLGRKSSQSICFGGTCIALVAMFALPISSTTDTICLFFGRALIEAAFVLTYVYTPEVYPTTIRTTAFGLANAFSRVGGMVAPFIGQDLVERGDREMAIMIFAVFTGFAVLAAILLPVETKGVALADTPEDVDTRMGKIDPIMEDEDEQARRVRVESDYEREQDLTIT</sequence>
<feature type="transmembrane region" description="Helical" evidence="7">
    <location>
        <begin position="411"/>
        <end position="431"/>
    </location>
</feature>
<protein>
    <submittedName>
        <fullName evidence="9">Solute carrier family 22 member 22</fullName>
    </submittedName>
</protein>
<feature type="domain" description="Major facilitator superfamily (MFS) profile" evidence="8">
    <location>
        <begin position="47"/>
        <end position="497"/>
    </location>
</feature>
<dbReference type="Pfam" id="PF00083">
    <property type="entry name" value="Sugar_tr"/>
    <property type="match status" value="1"/>
</dbReference>